<gene>
    <name evidence="1" type="ORF">CAter282_0010</name>
</gene>
<sequence length="37" mass="4128">MMKSLQLSITSLQDLISPLPDAALLWHRVISAAYRTS</sequence>
<keyword evidence="2" id="KW-1185">Reference proteome</keyword>
<dbReference type="EMBL" id="CP013235">
    <property type="protein sequence ID" value="AMP07834.1"/>
    <property type="molecule type" value="Genomic_DNA"/>
</dbReference>
<evidence type="ECO:0000313" key="1">
    <source>
        <dbReference type="EMBL" id="AMP07834.1"/>
    </source>
</evidence>
<protein>
    <submittedName>
        <fullName evidence="1">Uncharacterized protein</fullName>
    </submittedName>
</protein>
<organism evidence="1 2">
    <name type="scientific">Collimonas arenae</name>
    <dbReference type="NCBI Taxonomy" id="279058"/>
    <lineage>
        <taxon>Bacteria</taxon>
        <taxon>Pseudomonadati</taxon>
        <taxon>Pseudomonadota</taxon>
        <taxon>Betaproteobacteria</taxon>
        <taxon>Burkholderiales</taxon>
        <taxon>Oxalobacteraceae</taxon>
        <taxon>Collimonas</taxon>
    </lineage>
</organism>
<dbReference type="PATRIC" id="fig|279058.17.peg.11"/>
<accession>A0A127PJH4</accession>
<dbReference type="AlphaFoldDB" id="A0A127PJH4"/>
<evidence type="ECO:0000313" key="2">
    <source>
        <dbReference type="Proteomes" id="UP000071778"/>
    </source>
</evidence>
<name>A0A127PJH4_9BURK</name>
<reference evidence="1 2" key="1">
    <citation type="submission" date="2015-11" db="EMBL/GenBank/DDBJ databases">
        <title>Exploring the genomic traits of fungus-feeding bacterial genus Collimonas.</title>
        <authorList>
            <person name="Song C."/>
            <person name="Schmidt R."/>
            <person name="de Jager V."/>
            <person name="Krzyzanowska D."/>
            <person name="Jongedijk E."/>
            <person name="Cankar K."/>
            <person name="Beekwilder J."/>
            <person name="van Veen A."/>
            <person name="de Boer W."/>
            <person name="van Veen J.A."/>
            <person name="Garbeva P."/>
        </authorList>
    </citation>
    <scope>NUCLEOTIDE SEQUENCE [LARGE SCALE GENOMIC DNA]</scope>
    <source>
        <strain evidence="1 2">Ter282</strain>
    </source>
</reference>
<proteinExistence type="predicted"/>
<dbReference type="Proteomes" id="UP000071778">
    <property type="component" value="Chromosome"/>
</dbReference>